<dbReference type="CDD" id="cd20495">
    <property type="entry name" value="C58_PaToxP-like"/>
    <property type="match status" value="1"/>
</dbReference>
<keyword evidence="3" id="KW-1185">Reference proteome</keyword>
<reference evidence="2" key="1">
    <citation type="submission" date="2021-11" db="EMBL/GenBank/DDBJ databases">
        <title>Purpureocillium_takamizusanense_genome.</title>
        <authorList>
            <person name="Nguyen N.-H."/>
        </authorList>
    </citation>
    <scope>NUCLEOTIDE SEQUENCE</scope>
    <source>
        <strain evidence="2">PT3</strain>
    </source>
</reference>
<evidence type="ECO:0000313" key="3">
    <source>
        <dbReference type="Proteomes" id="UP000829364"/>
    </source>
</evidence>
<dbReference type="Proteomes" id="UP000829364">
    <property type="component" value="Chromosome 2"/>
</dbReference>
<evidence type="ECO:0000313" key="2">
    <source>
        <dbReference type="EMBL" id="UNI17073.1"/>
    </source>
</evidence>
<evidence type="ECO:0000256" key="1">
    <source>
        <dbReference type="SAM" id="MobiDB-lite"/>
    </source>
</evidence>
<name>A0A9Q8V8V4_9HYPO</name>
<dbReference type="GeneID" id="72065409"/>
<dbReference type="RefSeq" id="XP_047840554.1">
    <property type="nucleotide sequence ID" value="XM_047984580.1"/>
</dbReference>
<dbReference type="KEGG" id="ptkz:JDV02_003452"/>
<dbReference type="AlphaFoldDB" id="A0A9Q8V8V4"/>
<sequence>MDDAVGSQDIAGLFEDAEQFLTVRPVGSGNIFPSLSTQAANIPDMVYFKLIPSASSKAGGMSYNLSFHGRYKKETYSRQAYYLGYKGGAWRTNTPAFVDIPKHPKAPPEGCESTMLLTGMLSGCSIVVTSLDETHYRVFHDPRGNASELHDNVVMAVDQDDAVGKTHDDKPVAAMDHRDYGDERGSLATVLMQYRGKHSGWKLYAQLLQGVPPAHDEYEFRDSDPEKHVITRFIDPAAPARRWLAEERIAKACKDRERVRQRMREIATSFNPAELPSLLRETDGEFVFKADEPIPKLSNAAVRGTRVYFEYFRGVKEKLMLVTQLQDDPGVGTADRDAARRMLPEIELLLVDGQDYDFLYLWQLTRREGGAAAVVQTEDVLRAGLQGATSGEKFDMLAARLRMTPNKAVTDGYAAYDRIQVRQYSAGMTSLDLRKLCLGSLYNLTDTQLGALLHRVDDAAEQEGLERLKEANRVIEYLLKDSGGKVKAMPQDVMLRLGGCGWSYPLVRAVAVALWADGEEAVDRIMAKLASLRTATPVNSSDARLLLYGLQNLRIGADALAASTARGRVTIEQAVEALQIQSGTASRMFMLHTEGHAMLLGATIRNAYLSSYHFYDPNFAMVTFDTTDALIKAMSRHLVTEQWATAYSASGTPMAPVFELVEICSADLSQVDVGFDLVVQDLSSAEDLSQTAATRARPNPDRVARELVGDPDFKRALAAADERQQTTWNSPWTWSGDARIGVPAQVLWKMYGLSLDQKPGEGADDDEPDAPAPSSPLGTKE</sequence>
<protein>
    <submittedName>
        <fullName evidence="2">Uncharacterized protein</fullName>
    </submittedName>
</protein>
<feature type="region of interest" description="Disordered" evidence="1">
    <location>
        <begin position="755"/>
        <end position="781"/>
    </location>
</feature>
<gene>
    <name evidence="2" type="ORF">JDV02_003452</name>
</gene>
<proteinExistence type="predicted"/>
<organism evidence="2 3">
    <name type="scientific">Purpureocillium takamizusanense</name>
    <dbReference type="NCBI Taxonomy" id="2060973"/>
    <lineage>
        <taxon>Eukaryota</taxon>
        <taxon>Fungi</taxon>
        <taxon>Dikarya</taxon>
        <taxon>Ascomycota</taxon>
        <taxon>Pezizomycotina</taxon>
        <taxon>Sordariomycetes</taxon>
        <taxon>Hypocreomycetidae</taxon>
        <taxon>Hypocreales</taxon>
        <taxon>Ophiocordycipitaceae</taxon>
        <taxon>Purpureocillium</taxon>
    </lineage>
</organism>
<dbReference type="OrthoDB" id="4396271at2759"/>
<dbReference type="EMBL" id="CP086355">
    <property type="protein sequence ID" value="UNI17073.1"/>
    <property type="molecule type" value="Genomic_DNA"/>
</dbReference>
<accession>A0A9Q8V8V4</accession>